<accession>J0WM80</accession>
<evidence type="ECO:0000313" key="1">
    <source>
        <dbReference type="EMBL" id="EJD32905.1"/>
    </source>
</evidence>
<dbReference type="InParanoid" id="J0WM80"/>
<dbReference type="EMBL" id="JH688566">
    <property type="protein sequence ID" value="EJD32905.1"/>
    <property type="molecule type" value="Genomic_DNA"/>
</dbReference>
<evidence type="ECO:0000313" key="2">
    <source>
        <dbReference type="Proteomes" id="UP000006514"/>
    </source>
</evidence>
<dbReference type="AlphaFoldDB" id="J0WM80"/>
<name>J0WM80_AURST</name>
<dbReference type="KEGG" id="adl:AURDEDRAFT_178000"/>
<proteinExistence type="predicted"/>
<organism evidence="1 2">
    <name type="scientific">Auricularia subglabra (strain TFB-10046 / SS5)</name>
    <name type="common">White-rot fungus</name>
    <name type="synonym">Auricularia delicata (strain TFB10046)</name>
    <dbReference type="NCBI Taxonomy" id="717982"/>
    <lineage>
        <taxon>Eukaryota</taxon>
        <taxon>Fungi</taxon>
        <taxon>Dikarya</taxon>
        <taxon>Basidiomycota</taxon>
        <taxon>Agaricomycotina</taxon>
        <taxon>Agaricomycetes</taxon>
        <taxon>Auriculariales</taxon>
        <taxon>Auriculariaceae</taxon>
        <taxon>Auricularia</taxon>
    </lineage>
</organism>
<reference evidence="2" key="1">
    <citation type="journal article" date="2012" name="Science">
        <title>The Paleozoic origin of enzymatic lignin decomposition reconstructed from 31 fungal genomes.</title>
        <authorList>
            <person name="Floudas D."/>
            <person name="Binder M."/>
            <person name="Riley R."/>
            <person name="Barry K."/>
            <person name="Blanchette R.A."/>
            <person name="Henrissat B."/>
            <person name="Martinez A.T."/>
            <person name="Otillar R."/>
            <person name="Spatafora J.W."/>
            <person name="Yadav J.S."/>
            <person name="Aerts A."/>
            <person name="Benoit I."/>
            <person name="Boyd A."/>
            <person name="Carlson A."/>
            <person name="Copeland A."/>
            <person name="Coutinho P.M."/>
            <person name="de Vries R.P."/>
            <person name="Ferreira P."/>
            <person name="Findley K."/>
            <person name="Foster B."/>
            <person name="Gaskell J."/>
            <person name="Glotzer D."/>
            <person name="Gorecki P."/>
            <person name="Heitman J."/>
            <person name="Hesse C."/>
            <person name="Hori C."/>
            <person name="Igarashi K."/>
            <person name="Jurgens J.A."/>
            <person name="Kallen N."/>
            <person name="Kersten P."/>
            <person name="Kohler A."/>
            <person name="Kuees U."/>
            <person name="Kumar T.K.A."/>
            <person name="Kuo A."/>
            <person name="LaButti K."/>
            <person name="Larrondo L.F."/>
            <person name="Lindquist E."/>
            <person name="Ling A."/>
            <person name="Lombard V."/>
            <person name="Lucas S."/>
            <person name="Lundell T."/>
            <person name="Martin R."/>
            <person name="McLaughlin D.J."/>
            <person name="Morgenstern I."/>
            <person name="Morin E."/>
            <person name="Murat C."/>
            <person name="Nagy L.G."/>
            <person name="Nolan M."/>
            <person name="Ohm R.A."/>
            <person name="Patyshakuliyeva A."/>
            <person name="Rokas A."/>
            <person name="Ruiz-Duenas F.J."/>
            <person name="Sabat G."/>
            <person name="Salamov A."/>
            <person name="Samejima M."/>
            <person name="Schmutz J."/>
            <person name="Slot J.C."/>
            <person name="St John F."/>
            <person name="Stenlid J."/>
            <person name="Sun H."/>
            <person name="Sun S."/>
            <person name="Syed K."/>
            <person name="Tsang A."/>
            <person name="Wiebenga A."/>
            <person name="Young D."/>
            <person name="Pisabarro A."/>
            <person name="Eastwood D.C."/>
            <person name="Martin F."/>
            <person name="Cullen D."/>
            <person name="Grigoriev I.V."/>
            <person name="Hibbett D.S."/>
        </authorList>
    </citation>
    <scope>NUCLEOTIDE SEQUENCE [LARGE SCALE GENOMIC DNA]</scope>
    <source>
        <strain evidence="2">TFB10046</strain>
    </source>
</reference>
<sequence length="260" mass="28971">MGALEACPNLLSLDLVLVDFDNFAGPRVLEYSEYQDLLDDLARVPRLHISGITRSLESFVLELFDHAGVGDLTLDYRGRRRSRGRTWYLSLPCPCRPLRDPLKVSLSVRGGIYELVAVDSTPLRRTIVLDERSIARAPLLWDGYLRNKALLSATVDALAWTYFNDGVPSDCALSILTITVRQDFEELDHVSLADFQGLQELCVEKLDRSTQCVPEAIVRLVGSRPVFCRPLARLVHPKVGGSHGEQVLRGLAEVVEESDA</sequence>
<gene>
    <name evidence="1" type="ORF">AURDEDRAFT_178000</name>
</gene>
<protein>
    <submittedName>
        <fullName evidence="1">Uncharacterized protein</fullName>
    </submittedName>
</protein>
<keyword evidence="2" id="KW-1185">Reference proteome</keyword>
<dbReference type="Proteomes" id="UP000006514">
    <property type="component" value="Unassembled WGS sequence"/>
</dbReference>